<gene>
    <name evidence="1" type="ORF">G4D63_02400</name>
</gene>
<evidence type="ECO:0000313" key="2">
    <source>
        <dbReference type="Proteomes" id="UP000481043"/>
    </source>
</evidence>
<reference evidence="1 2" key="1">
    <citation type="submission" date="2020-02" db="EMBL/GenBank/DDBJ databases">
        <title>Bacillus aquiflavi sp. nov., isolated from yellow water of strong flavor Chinese baijiu in Yibin region of China.</title>
        <authorList>
            <person name="Xie J."/>
        </authorList>
    </citation>
    <scope>NUCLEOTIDE SEQUENCE [LARGE SCALE GENOMIC DNA]</scope>
    <source>
        <strain evidence="1 2">SA4</strain>
    </source>
</reference>
<name>A0A6M0Q2G4_9BACI</name>
<evidence type="ECO:0000313" key="1">
    <source>
        <dbReference type="EMBL" id="NEY70581.1"/>
    </source>
</evidence>
<proteinExistence type="predicted"/>
<dbReference type="EMBL" id="JAAIWM010000001">
    <property type="protein sequence ID" value="NEY70581.1"/>
    <property type="molecule type" value="Genomic_DNA"/>
</dbReference>
<sequence length="65" mass="8253">MSKKKKRKVEKVVKVIIKEKRHRHFDDDCHCKSLCRRFRCRPVCHLRHRCGCRRDHFFDDFHHHW</sequence>
<accession>A0A6M0Q2G4</accession>
<comment type="caution">
    <text evidence="1">The sequence shown here is derived from an EMBL/GenBank/DDBJ whole genome shotgun (WGS) entry which is preliminary data.</text>
</comment>
<dbReference type="Proteomes" id="UP000481043">
    <property type="component" value="Unassembled WGS sequence"/>
</dbReference>
<dbReference type="RefSeq" id="WP_163177315.1">
    <property type="nucleotide sequence ID" value="NZ_JAAIWM010000001.1"/>
</dbReference>
<protein>
    <submittedName>
        <fullName evidence="1">Uncharacterized protein</fullName>
    </submittedName>
</protein>
<dbReference type="AlphaFoldDB" id="A0A6M0Q2G4"/>
<organism evidence="1 2">
    <name type="scientific">Bacillus mesophilus</name>
    <dbReference type="NCBI Taxonomy" id="1808955"/>
    <lineage>
        <taxon>Bacteria</taxon>
        <taxon>Bacillati</taxon>
        <taxon>Bacillota</taxon>
        <taxon>Bacilli</taxon>
        <taxon>Bacillales</taxon>
        <taxon>Bacillaceae</taxon>
        <taxon>Bacillus</taxon>
    </lineage>
</organism>
<keyword evidence="2" id="KW-1185">Reference proteome</keyword>